<dbReference type="EMBL" id="CP003219">
    <property type="protein sequence ID" value="AEW98093.1"/>
    <property type="molecule type" value="Genomic_DNA"/>
</dbReference>
<protein>
    <submittedName>
        <fullName evidence="3">Uncharacterized protein</fullName>
    </submittedName>
</protein>
<dbReference type="RefSeq" id="WP_014146423.1">
    <property type="nucleotide sequence ID" value="NC_016111.1"/>
</dbReference>
<organism evidence="3 4">
    <name type="scientific">Streptantibioticus cattleyicolor (strain ATCC 35852 / DSM 46488 / JCM 4925 / NBRC 14057 / NRRL 8057)</name>
    <name type="common">Streptomyces cattleya</name>
    <dbReference type="NCBI Taxonomy" id="1003195"/>
    <lineage>
        <taxon>Bacteria</taxon>
        <taxon>Bacillati</taxon>
        <taxon>Actinomycetota</taxon>
        <taxon>Actinomycetes</taxon>
        <taxon>Kitasatosporales</taxon>
        <taxon>Streptomycetaceae</taxon>
        <taxon>Streptantibioticus</taxon>
    </lineage>
</organism>
<keyword evidence="4" id="KW-1185">Reference proteome</keyword>
<reference evidence="4" key="1">
    <citation type="submission" date="2011-12" db="EMBL/GenBank/DDBJ databases">
        <title>Complete genome sequence of Streptomyces cattleya strain DSM 46488.</title>
        <authorList>
            <person name="Ou H.-Y."/>
            <person name="Li P."/>
            <person name="Zhao C."/>
            <person name="O'Hagan D."/>
            <person name="Deng Z."/>
        </authorList>
    </citation>
    <scope>NUCLEOTIDE SEQUENCE [LARGE SCALE GENOMIC DNA]</scope>
    <source>
        <strain evidence="4">ATCC 35852 / DSM 46488 / JCM 4925 / NBRC 14057 / NRRL 8057</strain>
    </source>
</reference>
<feature type="region of interest" description="Disordered" evidence="1">
    <location>
        <begin position="1"/>
        <end position="24"/>
    </location>
</feature>
<dbReference type="KEGG" id="sct:SCAT_5722"/>
<accession>F8JTZ4</accession>
<gene>
    <name evidence="3" type="ordered locus">SCATT_57220</name>
</gene>
<dbReference type="Proteomes" id="UP000007842">
    <property type="component" value="Chromosome"/>
</dbReference>
<dbReference type="STRING" id="1003195.SCATT_57220"/>
<dbReference type="OrthoDB" id="3425969at2"/>
<evidence type="ECO:0000313" key="4">
    <source>
        <dbReference type="Proteomes" id="UP000007842"/>
    </source>
</evidence>
<dbReference type="PATRIC" id="fig|1003195.11.peg.7135"/>
<dbReference type="KEGG" id="scy:SCATT_57220"/>
<evidence type="ECO:0000256" key="1">
    <source>
        <dbReference type="SAM" id="MobiDB-lite"/>
    </source>
</evidence>
<dbReference type="HOGENOM" id="CLU_2703156_0_0_11"/>
<proteinExistence type="predicted"/>
<feature type="transmembrane region" description="Helical" evidence="2">
    <location>
        <begin position="50"/>
        <end position="72"/>
    </location>
</feature>
<keyword evidence="2" id="KW-0472">Membrane</keyword>
<dbReference type="AlphaFoldDB" id="F8JTZ4"/>
<keyword evidence="2" id="KW-1133">Transmembrane helix</keyword>
<accession>G8WYG2</accession>
<name>F8JTZ4_STREN</name>
<evidence type="ECO:0000313" key="3">
    <source>
        <dbReference type="EMBL" id="AEW98093.1"/>
    </source>
</evidence>
<evidence type="ECO:0000256" key="2">
    <source>
        <dbReference type="SAM" id="Phobius"/>
    </source>
</evidence>
<sequence length="73" mass="8046">MHDELDLLRAVDPAPADEGPWRDRPLDAHAERALNRLVHTARLRRARLLLVVRAEATVVALAGVLTLGLTALH</sequence>
<keyword evidence="2" id="KW-0812">Transmembrane</keyword>